<evidence type="ECO:0000313" key="1">
    <source>
        <dbReference type="EMBL" id="KAL0471678.1"/>
    </source>
</evidence>
<protein>
    <submittedName>
        <fullName evidence="1">Uncharacterized protein</fullName>
    </submittedName>
</protein>
<proteinExistence type="predicted"/>
<accession>A0ABR3DIG4</accession>
<evidence type="ECO:0000313" key="2">
    <source>
        <dbReference type="Proteomes" id="UP001451303"/>
    </source>
</evidence>
<comment type="caution">
    <text evidence="1">The sequence shown here is derived from an EMBL/GenBank/DDBJ whole genome shotgun (WGS) entry which is preliminary data.</text>
</comment>
<dbReference type="Proteomes" id="UP001451303">
    <property type="component" value="Unassembled WGS sequence"/>
</dbReference>
<name>A0ABR3DIG4_NEUIN</name>
<keyword evidence="2" id="KW-1185">Reference proteome</keyword>
<organism evidence="1 2">
    <name type="scientific">Neurospora intermedia</name>
    <dbReference type="NCBI Taxonomy" id="5142"/>
    <lineage>
        <taxon>Eukaryota</taxon>
        <taxon>Fungi</taxon>
        <taxon>Dikarya</taxon>
        <taxon>Ascomycota</taxon>
        <taxon>Pezizomycotina</taxon>
        <taxon>Sordariomycetes</taxon>
        <taxon>Sordariomycetidae</taxon>
        <taxon>Sordariales</taxon>
        <taxon>Sordariaceae</taxon>
        <taxon>Neurospora</taxon>
    </lineage>
</organism>
<dbReference type="EMBL" id="JAVLET010000003">
    <property type="protein sequence ID" value="KAL0471678.1"/>
    <property type="molecule type" value="Genomic_DNA"/>
</dbReference>
<gene>
    <name evidence="1" type="ORF">QR685DRAFT_471502</name>
</gene>
<sequence length="148" mass="15603">MLIGKMLKLGQQLNKLSKPILVYLAALQDVPVNPIYIATAAAAATTTTTTMSYYVASTCTESPTAVCHYHQISQYHPGGGGGGGVGLGGGGTWPTPFPLVYSPSTASSSLSSVMGWEVWLWWSGGFWTGEMEGAEENMLLSIIRSLVA</sequence>
<reference evidence="1 2" key="1">
    <citation type="submission" date="2023-09" db="EMBL/GenBank/DDBJ databases">
        <title>Multi-omics analysis of a traditional fermented food reveals byproduct-associated fungal strains for waste-to-food upcycling.</title>
        <authorList>
            <consortium name="Lawrence Berkeley National Laboratory"/>
            <person name="Rekdal V.M."/>
            <person name="Villalobos-Escobedo J.M."/>
            <person name="Rodriguez-Valeron N."/>
            <person name="Garcia M.O."/>
            <person name="Vasquez D.P."/>
            <person name="Damayanti I."/>
            <person name="Sorensen P.M."/>
            <person name="Baidoo E.E."/>
            <person name="De Carvalho A.C."/>
            <person name="Riley R."/>
            <person name="Lipzen A."/>
            <person name="He G."/>
            <person name="Yan M."/>
            <person name="Haridas S."/>
            <person name="Daum C."/>
            <person name="Yoshinaga Y."/>
            <person name="Ng V."/>
            <person name="Grigoriev I.V."/>
            <person name="Munk R."/>
            <person name="Nuraida L."/>
            <person name="Wijaya C.H."/>
            <person name="Morales P.-C."/>
            <person name="Keasling J.D."/>
        </authorList>
    </citation>
    <scope>NUCLEOTIDE SEQUENCE [LARGE SCALE GENOMIC DNA]</scope>
    <source>
        <strain evidence="1 2">FGSC 2613</strain>
    </source>
</reference>